<dbReference type="GO" id="GO:0006508">
    <property type="term" value="P:proteolysis"/>
    <property type="evidence" value="ECO:0007669"/>
    <property type="project" value="UniProtKB-KW"/>
</dbReference>
<evidence type="ECO:0000259" key="8">
    <source>
        <dbReference type="SMART" id="SM00228"/>
    </source>
</evidence>
<dbReference type="SUPFAM" id="SSF52096">
    <property type="entry name" value="ClpP/crotonase"/>
    <property type="match status" value="1"/>
</dbReference>
<dbReference type="SMART" id="SM00245">
    <property type="entry name" value="TSPc"/>
    <property type="match status" value="1"/>
</dbReference>
<dbReference type="GO" id="GO:0007165">
    <property type="term" value="P:signal transduction"/>
    <property type="evidence" value="ECO:0007669"/>
    <property type="project" value="TreeGrafter"/>
</dbReference>
<evidence type="ECO:0000256" key="5">
    <source>
        <dbReference type="RuleBase" id="RU004404"/>
    </source>
</evidence>
<dbReference type="InterPro" id="IPR004447">
    <property type="entry name" value="Peptidase_S41A"/>
</dbReference>
<dbReference type="GO" id="GO:0004175">
    <property type="term" value="F:endopeptidase activity"/>
    <property type="evidence" value="ECO:0007669"/>
    <property type="project" value="TreeGrafter"/>
</dbReference>
<feature type="domain" description="PDZ" evidence="8">
    <location>
        <begin position="147"/>
        <end position="225"/>
    </location>
</feature>
<evidence type="ECO:0000256" key="1">
    <source>
        <dbReference type="ARBA" id="ARBA00009179"/>
    </source>
</evidence>
<dbReference type="PANTHER" id="PTHR32060:SF30">
    <property type="entry name" value="CARBOXY-TERMINAL PROCESSING PROTEASE CTPA"/>
    <property type="match status" value="1"/>
</dbReference>
<dbReference type="EMBL" id="BAUP01000076">
    <property type="protein sequence ID" value="GAJ46271.1"/>
    <property type="molecule type" value="Genomic_DNA"/>
</dbReference>
<dbReference type="NCBIfam" id="TIGR00225">
    <property type="entry name" value="prc"/>
    <property type="match status" value="1"/>
</dbReference>
<dbReference type="Gene3D" id="3.30.750.44">
    <property type="match status" value="1"/>
</dbReference>
<evidence type="ECO:0000259" key="9">
    <source>
        <dbReference type="SMART" id="SM00245"/>
    </source>
</evidence>
<dbReference type="SUPFAM" id="SSF50156">
    <property type="entry name" value="PDZ domain-like"/>
    <property type="match status" value="1"/>
</dbReference>
<evidence type="ECO:0000256" key="6">
    <source>
        <dbReference type="SAM" id="MobiDB-lite"/>
    </source>
</evidence>
<dbReference type="PANTHER" id="PTHR32060">
    <property type="entry name" value="TAIL-SPECIFIC PROTEASE"/>
    <property type="match status" value="1"/>
</dbReference>
<dbReference type="InterPro" id="IPR029045">
    <property type="entry name" value="ClpP/crotonase-like_dom_sf"/>
</dbReference>
<comment type="similarity">
    <text evidence="1 5">Belongs to the peptidase S41A family.</text>
</comment>
<dbReference type="CDD" id="cd06782">
    <property type="entry name" value="cpPDZ_CPP-like"/>
    <property type="match status" value="1"/>
</dbReference>
<comment type="caution">
    <text evidence="10">The sequence shown here is derived from an EMBL/GenBank/DDBJ whole genome shotgun (WGS) entry which is preliminary data.</text>
</comment>
<keyword evidence="7" id="KW-0812">Transmembrane</keyword>
<evidence type="ECO:0000256" key="3">
    <source>
        <dbReference type="ARBA" id="ARBA00022801"/>
    </source>
</evidence>
<accession>A0A023DXV2</accession>
<dbReference type="SMART" id="SM00228">
    <property type="entry name" value="PDZ"/>
    <property type="match status" value="1"/>
</dbReference>
<dbReference type="GO" id="GO:0008236">
    <property type="term" value="F:serine-type peptidase activity"/>
    <property type="evidence" value="ECO:0007669"/>
    <property type="project" value="UniProtKB-KW"/>
</dbReference>
<dbReference type="CDD" id="cd07560">
    <property type="entry name" value="Peptidase_S41_CPP"/>
    <property type="match status" value="1"/>
</dbReference>
<keyword evidence="7" id="KW-1133">Transmembrane helix</keyword>
<dbReference type="Proteomes" id="UP000024842">
    <property type="component" value="Unassembled WGS sequence"/>
</dbReference>
<dbReference type="InterPro" id="IPR041489">
    <property type="entry name" value="PDZ_6"/>
</dbReference>
<dbReference type="STRING" id="1427503.HE1_00598"/>
<dbReference type="Pfam" id="PF17820">
    <property type="entry name" value="PDZ_6"/>
    <property type="match status" value="1"/>
</dbReference>
<feature type="region of interest" description="Disordered" evidence="6">
    <location>
        <begin position="449"/>
        <end position="480"/>
    </location>
</feature>
<dbReference type="InterPro" id="IPR005151">
    <property type="entry name" value="Tail-specific_protease"/>
</dbReference>
<dbReference type="AlphaFoldDB" id="A0A023DXV2"/>
<name>A0A023DXV2_9PROT</name>
<dbReference type="OrthoDB" id="9812068at2"/>
<evidence type="ECO:0000256" key="2">
    <source>
        <dbReference type="ARBA" id="ARBA00022670"/>
    </source>
</evidence>
<keyword evidence="4 5" id="KW-0720">Serine protease</keyword>
<dbReference type="Pfam" id="PF03572">
    <property type="entry name" value="Peptidase_S41"/>
    <property type="match status" value="1"/>
</dbReference>
<dbReference type="InterPro" id="IPR036034">
    <property type="entry name" value="PDZ_sf"/>
</dbReference>
<dbReference type="Gene3D" id="3.90.226.10">
    <property type="entry name" value="2-enoyl-CoA Hydratase, Chain A, domain 1"/>
    <property type="match status" value="1"/>
</dbReference>
<feature type="transmembrane region" description="Helical" evidence="7">
    <location>
        <begin position="39"/>
        <end position="58"/>
    </location>
</feature>
<evidence type="ECO:0000256" key="7">
    <source>
        <dbReference type="SAM" id="Phobius"/>
    </source>
</evidence>
<protein>
    <submittedName>
        <fullName evidence="10">Carboxy-terminal-processing protease</fullName>
    </submittedName>
</protein>
<evidence type="ECO:0000313" key="11">
    <source>
        <dbReference type="Proteomes" id="UP000024842"/>
    </source>
</evidence>
<proteinExistence type="inferred from homology"/>
<evidence type="ECO:0000256" key="4">
    <source>
        <dbReference type="ARBA" id="ARBA00022825"/>
    </source>
</evidence>
<keyword evidence="11" id="KW-1185">Reference proteome</keyword>
<keyword evidence="2 5" id="KW-0645">Protease</keyword>
<feature type="domain" description="Tail specific protease" evidence="9">
    <location>
        <begin position="229"/>
        <end position="425"/>
    </location>
</feature>
<dbReference type="GO" id="GO:0030288">
    <property type="term" value="C:outer membrane-bounded periplasmic space"/>
    <property type="evidence" value="ECO:0007669"/>
    <property type="project" value="TreeGrafter"/>
</dbReference>
<reference evidence="10 11" key="1">
    <citation type="journal article" date="2014" name="FEMS Microbiol. Lett.">
        <title>Draft genome sequences of three Holospora species (Holospora obtusa, Holospora undulata, and Holospora elegans), endonuclear symbiotic bacteria of the ciliate Paramecium caudatum.</title>
        <authorList>
            <person name="Dohra H."/>
            <person name="Tanaka K."/>
            <person name="Suzuki T."/>
            <person name="Fujishima M."/>
            <person name="Suzuki H."/>
        </authorList>
    </citation>
    <scope>NUCLEOTIDE SEQUENCE [LARGE SCALE GENOMIC DNA]</scope>
    <source>
        <strain evidence="10 11">E1</strain>
    </source>
</reference>
<feature type="transmembrane region" description="Helical" evidence="7">
    <location>
        <begin position="6"/>
        <end position="27"/>
    </location>
</feature>
<dbReference type="Gene3D" id="2.30.42.10">
    <property type="match status" value="1"/>
</dbReference>
<keyword evidence="7" id="KW-0472">Membrane</keyword>
<organism evidence="10 11">
    <name type="scientific">Holospora elegans E1</name>
    <dbReference type="NCBI Taxonomy" id="1427503"/>
    <lineage>
        <taxon>Bacteria</taxon>
        <taxon>Pseudomonadati</taxon>
        <taxon>Pseudomonadota</taxon>
        <taxon>Alphaproteobacteria</taxon>
        <taxon>Holosporales</taxon>
        <taxon>Holosporaceae</taxon>
        <taxon>Holospora</taxon>
    </lineage>
</organism>
<dbReference type="InterPro" id="IPR001478">
    <property type="entry name" value="PDZ"/>
</dbReference>
<sequence>MVQDNYNLVLCLPNLFFFRILKISIVVRGFMSKFVRYSVRIVVAVTFFSVKVLAIQSFKLAESRIEDFFIKSGLKRSSSSCDMDEVKAGATFLSIFRLLVDEYVDRIGPKEMQKMLEGAIQGMLSSLDPHSGVVQQNLLEEMEGEFGGLGIQISPVPIKGTDRTELTIVSILEGAPKTPAQISGLKPKDVIVAIDSTFYDRYDEAVKKMRGAPGTKVVLTIRRKLSDKEKIFNVSLTRSLIKVDSVKYHLEPNSNVGYIRIGVFDAKTGILVEKALRSLYKENPKLNSIVIDLRNNYGGYLDQAIKVASLFLSSGVVVKVKDKKTVREHSVVPGHVIVGKGGVYDAALLVLVNGYSASASEILAAALKDHNRAIVAGRMTFGKGSVQEVKVLDSKLAFKFTSSRFYSPKGLPIQGSGVIPHVIFKTPHDTSEESKVEIKESNLPGSLERKLLDQSVAPSKESSKKSSSKKSKPSGHGVPVERPIQVAKQLIICSEEKNDGGVESTEVDYELLQAIDLAKALGYQFEQYKMRQGRENKK</sequence>
<keyword evidence="3 5" id="KW-0378">Hydrolase</keyword>
<gene>
    <name evidence="10" type="ORF">HE1_00598</name>
</gene>
<evidence type="ECO:0000313" key="10">
    <source>
        <dbReference type="EMBL" id="GAJ46271.1"/>
    </source>
</evidence>